<evidence type="ECO:0000313" key="2">
    <source>
        <dbReference type="EMBL" id="MDO7842531.1"/>
    </source>
</evidence>
<evidence type="ECO:0008006" key="4">
    <source>
        <dbReference type="Google" id="ProtNLM"/>
    </source>
</evidence>
<dbReference type="Proteomes" id="UP001176468">
    <property type="component" value="Unassembled WGS sequence"/>
</dbReference>
<dbReference type="EMBL" id="JAUQSZ010000005">
    <property type="protein sequence ID" value="MDO7842531.1"/>
    <property type="molecule type" value="Genomic_DNA"/>
</dbReference>
<proteinExistence type="predicted"/>
<keyword evidence="1" id="KW-0472">Membrane</keyword>
<accession>A0ABT8ZY87</accession>
<sequence length="201" mass="22824">MTEFGGTMDSMDVPAPRRHGVNFGQLLLVVAMVALLGWAQLTAHRPWFIANRPLVAHVADTPGVTEEMLRQRMETNRYVIQNVRYAPPFGRTIIPDLAEARTPPALGYSYREMSMLGMPLFAYTDAGFVLYTEDGRRVKMAPLDPQGRQEIDAIVGRPVAPDYGFPFRDFLWGWSLIAMVAAWIWLWQRSRDREREAAGII</sequence>
<reference evidence="2" key="1">
    <citation type="submission" date="2023-07" db="EMBL/GenBank/DDBJ databases">
        <authorList>
            <person name="Kim M.K."/>
        </authorList>
    </citation>
    <scope>NUCLEOTIDE SEQUENCE</scope>
    <source>
        <strain evidence="2">CA1-15</strain>
    </source>
</reference>
<gene>
    <name evidence="2" type="ORF">Q5H94_09350</name>
</gene>
<comment type="caution">
    <text evidence="2">The sequence shown here is derived from an EMBL/GenBank/DDBJ whole genome shotgun (WGS) entry which is preliminary data.</text>
</comment>
<evidence type="ECO:0000313" key="3">
    <source>
        <dbReference type="Proteomes" id="UP001176468"/>
    </source>
</evidence>
<keyword evidence="3" id="KW-1185">Reference proteome</keyword>
<evidence type="ECO:0000256" key="1">
    <source>
        <dbReference type="SAM" id="Phobius"/>
    </source>
</evidence>
<feature type="transmembrane region" description="Helical" evidence="1">
    <location>
        <begin position="21"/>
        <end position="41"/>
    </location>
</feature>
<keyword evidence="1" id="KW-1133">Transmembrane helix</keyword>
<dbReference type="RefSeq" id="WP_304560990.1">
    <property type="nucleotide sequence ID" value="NZ_JAUQSZ010000005.1"/>
</dbReference>
<protein>
    <recommendedName>
        <fullName evidence="4">SURF1-like protein</fullName>
    </recommendedName>
</protein>
<keyword evidence="1" id="KW-0812">Transmembrane</keyword>
<feature type="transmembrane region" description="Helical" evidence="1">
    <location>
        <begin position="170"/>
        <end position="187"/>
    </location>
</feature>
<name>A0ABT8ZY87_9SPHN</name>
<organism evidence="2 3">
    <name type="scientific">Sphingomonas immobilis</name>
    <dbReference type="NCBI Taxonomy" id="3063997"/>
    <lineage>
        <taxon>Bacteria</taxon>
        <taxon>Pseudomonadati</taxon>
        <taxon>Pseudomonadota</taxon>
        <taxon>Alphaproteobacteria</taxon>
        <taxon>Sphingomonadales</taxon>
        <taxon>Sphingomonadaceae</taxon>
        <taxon>Sphingomonas</taxon>
    </lineage>
</organism>